<keyword evidence="9 23" id="KW-0418">Kinase</keyword>
<dbReference type="GO" id="GO:0005886">
    <property type="term" value="C:plasma membrane"/>
    <property type="evidence" value="ECO:0007669"/>
    <property type="project" value="UniProtKB-SubCell"/>
</dbReference>
<dbReference type="InterPro" id="IPR003661">
    <property type="entry name" value="HisK_dim/P_dom"/>
</dbReference>
<dbReference type="Gene3D" id="3.40.50.2300">
    <property type="match status" value="2"/>
</dbReference>
<evidence type="ECO:0000259" key="21">
    <source>
        <dbReference type="PROSITE" id="PS50112"/>
    </source>
</evidence>
<keyword evidence="13 18" id="KW-0472">Membrane</keyword>
<comment type="catalytic activity">
    <reaction evidence="1">
        <text>ATP + protein L-histidine = ADP + protein N-phospho-L-histidine.</text>
        <dbReference type="EC" id="2.7.13.3"/>
    </reaction>
</comment>
<dbReference type="GO" id="GO:0005524">
    <property type="term" value="F:ATP binding"/>
    <property type="evidence" value="ECO:0007669"/>
    <property type="project" value="UniProtKB-KW"/>
</dbReference>
<dbReference type="SMART" id="SM00387">
    <property type="entry name" value="HATPase_c"/>
    <property type="match status" value="1"/>
</dbReference>
<dbReference type="PROSITE" id="PS50110">
    <property type="entry name" value="RESPONSE_REGULATORY"/>
    <property type="match status" value="2"/>
</dbReference>
<evidence type="ECO:0000256" key="14">
    <source>
        <dbReference type="ARBA" id="ARBA00064003"/>
    </source>
</evidence>
<dbReference type="SUPFAM" id="SSF52172">
    <property type="entry name" value="CheY-like"/>
    <property type="match status" value="2"/>
</dbReference>
<dbReference type="SMART" id="SM00091">
    <property type="entry name" value="PAS"/>
    <property type="match status" value="1"/>
</dbReference>
<dbReference type="Pfam" id="PF02518">
    <property type="entry name" value="HATPase_c"/>
    <property type="match status" value="1"/>
</dbReference>
<feature type="transmembrane region" description="Helical" evidence="18">
    <location>
        <begin position="761"/>
        <end position="783"/>
    </location>
</feature>
<evidence type="ECO:0000256" key="16">
    <source>
        <dbReference type="PROSITE-ProRule" id="PRU00110"/>
    </source>
</evidence>
<dbReference type="Pfam" id="PF01627">
    <property type="entry name" value="Hpt"/>
    <property type="match status" value="1"/>
</dbReference>
<keyword evidence="5 17" id="KW-0597">Phosphoprotein</keyword>
<dbReference type="InterPro" id="IPR035965">
    <property type="entry name" value="PAS-like_dom_sf"/>
</dbReference>
<keyword evidence="7 18" id="KW-0812">Transmembrane</keyword>
<evidence type="ECO:0000256" key="1">
    <source>
        <dbReference type="ARBA" id="ARBA00000085"/>
    </source>
</evidence>
<dbReference type="Gene3D" id="3.30.450.20">
    <property type="entry name" value="PAS domain"/>
    <property type="match status" value="1"/>
</dbReference>
<dbReference type="CDD" id="cd17546">
    <property type="entry name" value="REC_hyHK_CKI1_RcsC-like"/>
    <property type="match status" value="2"/>
</dbReference>
<dbReference type="CDD" id="cd00082">
    <property type="entry name" value="HisKA"/>
    <property type="match status" value="1"/>
</dbReference>
<keyword evidence="12" id="KW-0902">Two-component regulatory system</keyword>
<dbReference type="SUPFAM" id="SSF53850">
    <property type="entry name" value="Periplasmic binding protein-like II"/>
    <property type="match status" value="3"/>
</dbReference>
<dbReference type="PANTHER" id="PTHR45339">
    <property type="entry name" value="HYBRID SIGNAL TRANSDUCTION HISTIDINE KINASE J"/>
    <property type="match status" value="1"/>
</dbReference>
<name>G2D9B2_9GAMM</name>
<evidence type="ECO:0000256" key="8">
    <source>
        <dbReference type="ARBA" id="ARBA00022741"/>
    </source>
</evidence>
<dbReference type="FunFam" id="3.30.565.10:FF:000010">
    <property type="entry name" value="Sensor histidine kinase RcsC"/>
    <property type="match status" value="1"/>
</dbReference>
<feature type="modified residue" description="4-aspartylphosphate" evidence="17">
    <location>
        <position position="1230"/>
    </location>
</feature>
<evidence type="ECO:0000256" key="9">
    <source>
        <dbReference type="ARBA" id="ARBA00022777"/>
    </source>
</evidence>
<dbReference type="CDD" id="cd16922">
    <property type="entry name" value="HATPase_EvgS-ArcB-TorS-like"/>
    <property type="match status" value="1"/>
</dbReference>
<evidence type="ECO:0000256" key="4">
    <source>
        <dbReference type="ARBA" id="ARBA00022475"/>
    </source>
</evidence>
<dbReference type="InterPro" id="IPR005467">
    <property type="entry name" value="His_kinase_dom"/>
</dbReference>
<dbReference type="EC" id="2.7.13.3" evidence="3"/>
<dbReference type="Gene3D" id="1.20.120.160">
    <property type="entry name" value="HPT domain"/>
    <property type="match status" value="1"/>
</dbReference>
<feature type="domain" description="Histidine kinase" evidence="19">
    <location>
        <begin position="932"/>
        <end position="1153"/>
    </location>
</feature>
<evidence type="ECO:0000256" key="7">
    <source>
        <dbReference type="ARBA" id="ARBA00022692"/>
    </source>
</evidence>
<evidence type="ECO:0000259" key="19">
    <source>
        <dbReference type="PROSITE" id="PS50109"/>
    </source>
</evidence>
<organism evidence="23 24">
    <name type="scientific">endosymbiont of Riftia pachyptila</name>
    <name type="common">vent Ph05</name>
    <dbReference type="NCBI Taxonomy" id="1048808"/>
    <lineage>
        <taxon>Bacteria</taxon>
        <taxon>Pseudomonadati</taxon>
        <taxon>Pseudomonadota</taxon>
        <taxon>Gammaproteobacteria</taxon>
        <taxon>sulfur-oxidizing symbionts</taxon>
    </lineage>
</organism>
<feature type="domain" description="PAS" evidence="21">
    <location>
        <begin position="793"/>
        <end position="858"/>
    </location>
</feature>
<dbReference type="PATRIC" id="fig|1048808.3.peg.138"/>
<dbReference type="GO" id="GO:0000155">
    <property type="term" value="F:phosphorelay sensor kinase activity"/>
    <property type="evidence" value="ECO:0007669"/>
    <property type="project" value="InterPro"/>
</dbReference>
<evidence type="ECO:0000259" key="22">
    <source>
        <dbReference type="PROSITE" id="PS50894"/>
    </source>
</evidence>
<feature type="domain" description="Response regulatory" evidence="20">
    <location>
        <begin position="1323"/>
        <end position="1439"/>
    </location>
</feature>
<dbReference type="InterPro" id="IPR011006">
    <property type="entry name" value="CheY-like_superfamily"/>
</dbReference>
<feature type="domain" description="Response regulatory" evidence="20">
    <location>
        <begin position="1172"/>
        <end position="1298"/>
    </location>
</feature>
<dbReference type="SUPFAM" id="SSF47226">
    <property type="entry name" value="Histidine-containing phosphotransfer domain, HPT domain"/>
    <property type="match status" value="1"/>
</dbReference>
<dbReference type="Pfam" id="PF00072">
    <property type="entry name" value="Response_reg"/>
    <property type="match status" value="2"/>
</dbReference>
<evidence type="ECO:0000313" key="24">
    <source>
        <dbReference type="Proteomes" id="UP000004491"/>
    </source>
</evidence>
<dbReference type="Pfam" id="PF00512">
    <property type="entry name" value="HisKA"/>
    <property type="match status" value="1"/>
</dbReference>
<accession>G2D9B2</accession>
<dbReference type="PROSITE" id="PS50112">
    <property type="entry name" value="PAS"/>
    <property type="match status" value="1"/>
</dbReference>
<keyword evidence="10" id="KW-0067">ATP-binding</keyword>
<dbReference type="SUPFAM" id="SSF55874">
    <property type="entry name" value="ATPase domain of HSP90 chaperone/DNA topoisomerase II/histidine kinase"/>
    <property type="match status" value="1"/>
</dbReference>
<evidence type="ECO:0000259" key="20">
    <source>
        <dbReference type="PROSITE" id="PS50110"/>
    </source>
</evidence>
<dbReference type="CDD" id="cd13706">
    <property type="entry name" value="PBP2_HisK_like_1"/>
    <property type="match status" value="1"/>
</dbReference>
<comment type="caution">
    <text evidence="23">The sequence shown here is derived from an EMBL/GenBank/DDBJ whole genome shotgun (WGS) entry which is preliminary data.</text>
</comment>
<evidence type="ECO:0000256" key="5">
    <source>
        <dbReference type="ARBA" id="ARBA00022553"/>
    </source>
</evidence>
<dbReference type="PRINTS" id="PR00344">
    <property type="entry name" value="BCTRLSENSOR"/>
</dbReference>
<keyword evidence="4" id="KW-1003">Cell membrane</keyword>
<keyword evidence="6 23" id="KW-0808">Transferase</keyword>
<evidence type="ECO:0000256" key="2">
    <source>
        <dbReference type="ARBA" id="ARBA00004651"/>
    </source>
</evidence>
<dbReference type="InterPro" id="IPR003594">
    <property type="entry name" value="HATPase_dom"/>
</dbReference>
<feature type="modified residue" description="Phosphohistidine" evidence="16">
    <location>
        <position position="1517"/>
    </location>
</feature>
<dbReference type="SUPFAM" id="SSF55785">
    <property type="entry name" value="PYP-like sensor domain (PAS domain)"/>
    <property type="match status" value="1"/>
</dbReference>
<dbReference type="SMART" id="SM00073">
    <property type="entry name" value="HPT"/>
    <property type="match status" value="1"/>
</dbReference>
<evidence type="ECO:0000256" key="6">
    <source>
        <dbReference type="ARBA" id="ARBA00022679"/>
    </source>
</evidence>
<dbReference type="InterPro" id="IPR000014">
    <property type="entry name" value="PAS"/>
</dbReference>
<evidence type="ECO:0000256" key="10">
    <source>
        <dbReference type="ARBA" id="ARBA00022840"/>
    </source>
</evidence>
<dbReference type="Gene3D" id="3.40.190.10">
    <property type="entry name" value="Periplasmic binding protein-like II"/>
    <property type="match status" value="6"/>
</dbReference>
<dbReference type="InterPro" id="IPR008207">
    <property type="entry name" value="Sig_transdc_His_kin_Hpt_dom"/>
</dbReference>
<dbReference type="SMART" id="SM00448">
    <property type="entry name" value="REC"/>
    <property type="match status" value="2"/>
</dbReference>
<dbReference type="Gene3D" id="1.10.287.130">
    <property type="match status" value="1"/>
</dbReference>
<dbReference type="Pfam" id="PF00989">
    <property type="entry name" value="PAS"/>
    <property type="match status" value="1"/>
</dbReference>
<dbReference type="PROSITE" id="PS50894">
    <property type="entry name" value="HPT"/>
    <property type="match status" value="1"/>
</dbReference>
<comment type="subcellular location">
    <subcellularLocation>
        <location evidence="2">Cell membrane</location>
        <topology evidence="2">Multi-pass membrane protein</topology>
    </subcellularLocation>
</comment>
<dbReference type="PANTHER" id="PTHR45339:SF1">
    <property type="entry name" value="HYBRID SIGNAL TRANSDUCTION HISTIDINE KINASE J"/>
    <property type="match status" value="1"/>
</dbReference>
<dbReference type="CDD" id="cd00088">
    <property type="entry name" value="HPT"/>
    <property type="match status" value="1"/>
</dbReference>
<evidence type="ECO:0000313" key="23">
    <source>
        <dbReference type="EMBL" id="EGV52825.1"/>
    </source>
</evidence>
<dbReference type="CDD" id="cd00130">
    <property type="entry name" value="PAS"/>
    <property type="match status" value="1"/>
</dbReference>
<reference evidence="23" key="1">
    <citation type="journal article" date="2011" name="ISME J.">
        <title>The endosymbionts of the deep-sea tubeworms Riftia pachyptila and Tevnia jerichonana share an identical physiology as revealed by proteogenomic analyses.</title>
        <authorList>
            <person name="Gardebrecht A."/>
            <person name="Markert S."/>
            <person name="Felbeck H."/>
            <person name="Thuermer A."/>
            <person name="Albrecht D."/>
            <person name="Wollherr A."/>
            <person name="Kabisch J."/>
            <person name="Lehmann R."/>
            <person name="Daniel R."/>
            <person name="Liesegang H."/>
            <person name="Hecker M."/>
            <person name="Sievert S.M."/>
            <person name="Schweder T."/>
        </authorList>
    </citation>
    <scope>NUCLEOTIDE SEQUENCE [LARGE SCALE GENOMIC DNA]</scope>
</reference>
<keyword evidence="24" id="KW-1185">Reference proteome</keyword>
<feature type="domain" description="HPt" evidence="22">
    <location>
        <begin position="1478"/>
        <end position="1571"/>
    </location>
</feature>
<dbReference type="InterPro" id="IPR013767">
    <property type="entry name" value="PAS_fold"/>
</dbReference>
<dbReference type="InterPro" id="IPR036097">
    <property type="entry name" value="HisK_dim/P_sf"/>
</dbReference>
<dbReference type="SMART" id="SM00388">
    <property type="entry name" value="HisKA"/>
    <property type="match status" value="1"/>
</dbReference>
<evidence type="ECO:0000256" key="15">
    <source>
        <dbReference type="ARBA" id="ARBA00068150"/>
    </source>
</evidence>
<dbReference type="EMBL" id="AFOC01000002">
    <property type="protein sequence ID" value="EGV52825.1"/>
    <property type="molecule type" value="Genomic_DNA"/>
</dbReference>
<feature type="modified residue" description="4-aspartylphosphate" evidence="17">
    <location>
        <position position="1372"/>
    </location>
</feature>
<dbReference type="Proteomes" id="UP000004491">
    <property type="component" value="Unassembled WGS sequence"/>
</dbReference>
<sequence length="1675" mass="186955">MTAIAAGQVWIGRVASALLWLLACQYTWAAAEMDPPTSRPLVVVYNAGTPPFKFTDADGRAAGILPDIWRLWSQKSGIPVAFKQTSWERSLEMVRSGEADLHAGMFYSAQRDQLYEFTRPTIGIEYYFYLHKNILGVKTEADLEGLVIGVPKGFTHSYAREHLKGVSLVVFDSFETLYQAALEGRVKAFISPAANLSHFFAKTGEPNPFRRLSDRPFYSRDYRGAVREGNAQLLDLIDAGLKQISPQEFQVIADRWGAGRDSGRISMPQLTLNAEERAWLDRHPVIEIGVDGAWPPIDFMNQQGLHSGIAHDYLALIGERLKVEFRVHPGPTFKQMLARVSSGELKLGMSIVQTEERARDLWFTSEFFTVMKAIVTRKDERAIHTIEDLYGRKVAIENGFSTMKQLQGHPQIELLPVANTLEALKKLSWGEVDAYVGNRSVAQWLIEEQQLSNLHFSGDPGFGPALQRFAVHQDPAWVPLVSILDKALNSITEDERRVILNRWLSPGGEVPEAGPVLKLTKEERAWLAAHGAIRLGVDPAWPPVEFVPQDGGYSGIVSDYMKVVGEMLGVEFVIEESTSWAKVMQKARGRQLDLVPALVRDEARDSFLNFTRPYLNFPFVVFVRDDAALITGLEDLSGKRVVVEQEYVTLDYLKRDHPDIEVVQVPTSEEALRRLSLGEVDAYIGNLTVGSYLITNRGISNVKVAAPTPYSFDLSVGVRKDWPELVSILQKALDAIPQKEVIAIRQKWFAVRYEMGVDYTLALQIAIGAVLIILLAALWVVYLRREQRRLQRSEEQLRNIINTIPLAITISDLEGTIQMANPQAALDVECESGELIGRNMLGFYLNESDRVEVLRQFQAEGQIHSYPIRFATDRGGVIEGLLSAIPIRIGDKLMNLGILVNLTDRIRMERELAEAKEAAEQANRFKSNFLANMSHEIRTPMNAIIGMSHLALQTELTSKQLDYLQKIQSSSHHLLGIINDTLDFSKIEAGRLEIETTHFQLDEVLENLATLLNIKAVERRLELVFERELDVPDRLIGDPLRLGQVLLNLAQNAIKFTESGEVVVSVRLLDRSAQQVRVGFEIRDSGIGIDPQRLPHLFDAFVQADGSTSRHYGGTGLGLSICKQLVELMQGQLSVESRLGEGSCFRFELAFGLQPEQQPRQFEPDPDLQGMRVLLVDDNPMVRTVLADMLRSFSFEVEVGANAAEAYELLMGAGAVGLAKPKPFQLVLMDWHMPPVNGIDAVQHIKQELALVQQPKMILVTAFGREELMQQSQAAGLDAVLLKPANPSLLFDTIMSVFKESGRGRETVPAARFGATPGRLKGKVLLVEDNPINQQVALELLQSFGLLVLVAEDGRAALRRLQESAFDLVLMDVQMPLMDGYETTRQIRQQPELQQLPVIAMTAHAMSGDREKCLDAGMSDYLSKPIDPAKLLATLRHWLGEQLLSEAEVADLPQDQAAFPDAVPGVDLNWGMQRVGGNRVLYLKLLKEFISHHADSCEHLKVLLQQLEMGDAMRLVHTLHGVAGNIGARQLEQSAGKLESAMRQAREDELPSLIEDFCRQAEVVFAGLGQLMQQERASHREVFGLPQVSEPALTDAELRSLLVTLKEQFTSGDADARESVERLVNDVRLKRVDLGQQTKSLRDAVMNYDFDEAADIFGQIIEALDISIDEVLDDE</sequence>
<evidence type="ECO:0000256" key="13">
    <source>
        <dbReference type="ARBA" id="ARBA00023136"/>
    </source>
</evidence>
<comment type="subunit">
    <text evidence="14">At low DSF concentrations, interacts with RpfF.</text>
</comment>
<dbReference type="Gene3D" id="3.30.565.10">
    <property type="entry name" value="Histidine kinase-like ATPase, C-terminal domain"/>
    <property type="match status" value="1"/>
</dbReference>
<dbReference type="InterPro" id="IPR004358">
    <property type="entry name" value="Sig_transdc_His_kin-like_C"/>
</dbReference>
<dbReference type="SMART" id="SM00062">
    <property type="entry name" value="PBPb"/>
    <property type="match status" value="3"/>
</dbReference>
<evidence type="ECO:0000256" key="18">
    <source>
        <dbReference type="SAM" id="Phobius"/>
    </source>
</evidence>
<dbReference type="FunFam" id="1.10.287.130:FF:000002">
    <property type="entry name" value="Two-component osmosensing histidine kinase"/>
    <property type="match status" value="1"/>
</dbReference>
<evidence type="ECO:0000256" key="17">
    <source>
        <dbReference type="PROSITE-ProRule" id="PRU00169"/>
    </source>
</evidence>
<keyword evidence="11 18" id="KW-1133">Transmembrane helix</keyword>
<evidence type="ECO:0000256" key="12">
    <source>
        <dbReference type="ARBA" id="ARBA00023012"/>
    </source>
</evidence>
<keyword evidence="8" id="KW-0547">Nucleotide-binding</keyword>
<dbReference type="InterPro" id="IPR001638">
    <property type="entry name" value="Solute-binding_3/MltF_N"/>
</dbReference>
<dbReference type="GO" id="GO:0006355">
    <property type="term" value="P:regulation of DNA-templated transcription"/>
    <property type="evidence" value="ECO:0007669"/>
    <property type="project" value="InterPro"/>
</dbReference>
<evidence type="ECO:0000256" key="3">
    <source>
        <dbReference type="ARBA" id="ARBA00012438"/>
    </source>
</evidence>
<dbReference type="CDD" id="cd01007">
    <property type="entry name" value="PBP2_BvgS_HisK_like"/>
    <property type="match status" value="2"/>
</dbReference>
<protein>
    <recommendedName>
        <fullName evidence="15">Sensory/regulatory protein RpfC</fullName>
        <ecNumber evidence="3">2.7.13.3</ecNumber>
    </recommendedName>
</protein>
<dbReference type="InterPro" id="IPR036890">
    <property type="entry name" value="HATPase_C_sf"/>
</dbReference>
<dbReference type="Pfam" id="PF00497">
    <property type="entry name" value="SBP_bac_3"/>
    <property type="match status" value="3"/>
</dbReference>
<dbReference type="SUPFAM" id="SSF47384">
    <property type="entry name" value="Homodimeric domain of signal transducing histidine kinase"/>
    <property type="match status" value="1"/>
</dbReference>
<dbReference type="InterPro" id="IPR036641">
    <property type="entry name" value="HPT_dom_sf"/>
</dbReference>
<proteinExistence type="predicted"/>
<dbReference type="NCBIfam" id="TIGR00229">
    <property type="entry name" value="sensory_box"/>
    <property type="match status" value="1"/>
</dbReference>
<dbReference type="PROSITE" id="PS50109">
    <property type="entry name" value="HIS_KIN"/>
    <property type="match status" value="1"/>
</dbReference>
<gene>
    <name evidence="23" type="primary">barA2</name>
    <name evidence="23" type="ORF">Rifp1Sym_ab00510</name>
</gene>
<dbReference type="InterPro" id="IPR001789">
    <property type="entry name" value="Sig_transdc_resp-reg_receiver"/>
</dbReference>
<evidence type="ECO:0000256" key="11">
    <source>
        <dbReference type="ARBA" id="ARBA00022989"/>
    </source>
</evidence>